<dbReference type="Proteomes" id="UP000006502">
    <property type="component" value="Chromosome"/>
</dbReference>
<protein>
    <submittedName>
        <fullName evidence="1">Uncharacterized protein</fullName>
    </submittedName>
</protein>
<dbReference type="HOGENOM" id="CLU_137332_0_0_14"/>
<dbReference type="PATRIC" id="fig|1212765.3.peg.597"/>
<gene>
    <name evidence="1" type="ordered locus">MHLP_02650</name>
</gene>
<dbReference type="STRING" id="1212765.MHLP_02650"/>
<evidence type="ECO:0000313" key="2">
    <source>
        <dbReference type="Proteomes" id="UP000006502"/>
    </source>
</evidence>
<proteinExistence type="predicted"/>
<dbReference type="EMBL" id="CP003731">
    <property type="protein sequence ID" value="AFO52110.1"/>
    <property type="molecule type" value="Genomic_DNA"/>
</dbReference>
<accession>I7BA00</accession>
<name>I7BA00_MYCHA</name>
<evidence type="ECO:0000313" key="1">
    <source>
        <dbReference type="EMBL" id="AFO52110.1"/>
    </source>
</evidence>
<sequence length="144" mass="16217">MACVGVAGTTYVVLNPSLGALEKARETVFEVIGDERIPQLKINCENREFQAPVLKLSQQEEYFKFSCDYKSAEEKKSYDSHILQVNGAVDSGAKRDQLVCAPQGNQRYKCEYIDIQGKKDQKLQEKHPARAAGETKENTKFIRA</sequence>
<keyword evidence="2" id="KW-1185">Reference proteome</keyword>
<dbReference type="KEGG" id="mhl:MHLP_02650"/>
<dbReference type="AlphaFoldDB" id="I7BA00"/>
<reference evidence="1 2" key="1">
    <citation type="journal article" date="2012" name="J. Bacteriol.">
        <title>Genome Sequence of "Candidatus Mycoplasma haemolamae" Strain Purdue, a Red Blood Cell Pathogen of Alpacas (Vicugna pacos) and Llamas (Lama glama).</title>
        <authorList>
            <person name="Guimaraes A.M."/>
            <person name="Toth B."/>
            <person name="Santos A.P."/>
            <person name="do Nascimento N.C."/>
            <person name="Kritchevsky J.E."/>
            <person name="Messick J.B."/>
        </authorList>
    </citation>
    <scope>NUCLEOTIDE SEQUENCE [LARGE SCALE GENOMIC DNA]</scope>
    <source>
        <strain evidence="1 2">Purdue</strain>
    </source>
</reference>
<reference evidence="2" key="2">
    <citation type="submission" date="2012-07" db="EMBL/GenBank/DDBJ databases">
        <title>Complete genome sequence of 'Candidatus Mycoplasma haemolamae'.</title>
        <authorList>
            <person name="Guimaraes A.M.S."/>
            <person name="Toth B."/>
            <person name="Santos A.P."/>
            <person name="Nascimento N.C."/>
            <person name="Sojka J.E."/>
            <person name="Messick J.B."/>
        </authorList>
    </citation>
    <scope>NUCLEOTIDE SEQUENCE [LARGE SCALE GENOMIC DNA]</scope>
    <source>
        <strain evidence="2">Purdue</strain>
    </source>
</reference>
<organism evidence="1 2">
    <name type="scientific">Mycoplasma haematolamae (strain Purdue)</name>
    <dbReference type="NCBI Taxonomy" id="1212765"/>
    <lineage>
        <taxon>Bacteria</taxon>
        <taxon>Bacillati</taxon>
        <taxon>Mycoplasmatota</taxon>
        <taxon>Mollicutes</taxon>
        <taxon>Mycoplasmataceae</taxon>
        <taxon>Mycoplasma</taxon>
    </lineage>
</organism>